<feature type="compositionally biased region" description="Low complexity" evidence="1">
    <location>
        <begin position="35"/>
        <end position="44"/>
    </location>
</feature>
<organism evidence="2">
    <name type="scientific">Chaetoceros debilis</name>
    <dbReference type="NCBI Taxonomy" id="122233"/>
    <lineage>
        <taxon>Eukaryota</taxon>
        <taxon>Sar</taxon>
        <taxon>Stramenopiles</taxon>
        <taxon>Ochrophyta</taxon>
        <taxon>Bacillariophyta</taxon>
        <taxon>Coscinodiscophyceae</taxon>
        <taxon>Chaetocerotophycidae</taxon>
        <taxon>Chaetocerotales</taxon>
        <taxon>Chaetocerotaceae</taxon>
        <taxon>Chaetoceros</taxon>
    </lineage>
</organism>
<dbReference type="EMBL" id="HBIO01006787">
    <property type="protein sequence ID" value="CAE0460163.1"/>
    <property type="molecule type" value="Transcribed_RNA"/>
</dbReference>
<name>A0A7S3PYQ2_9STRA</name>
<feature type="compositionally biased region" description="Polar residues" evidence="1">
    <location>
        <begin position="55"/>
        <end position="64"/>
    </location>
</feature>
<gene>
    <name evidence="2" type="ORF">CDEB00056_LOCUS5004</name>
</gene>
<sequence>MLEFQTKLDSLEEADRTMKDDIAQMKQQKIEAVNSPTTPSVVTTAGIVSPPPSSNMPGTSSALPSPTRKDGLPQDVFTLMMISPYNSQAWVLGYIYLCLSDTPHLFDSYQPIAAVYRVFRL</sequence>
<feature type="region of interest" description="Disordered" evidence="1">
    <location>
        <begin position="29"/>
        <end position="69"/>
    </location>
</feature>
<proteinExistence type="predicted"/>
<accession>A0A7S3PYQ2</accession>
<evidence type="ECO:0000313" key="2">
    <source>
        <dbReference type="EMBL" id="CAE0460163.1"/>
    </source>
</evidence>
<reference evidence="2" key="1">
    <citation type="submission" date="2021-01" db="EMBL/GenBank/DDBJ databases">
        <authorList>
            <person name="Corre E."/>
            <person name="Pelletier E."/>
            <person name="Niang G."/>
            <person name="Scheremetjew M."/>
            <person name="Finn R."/>
            <person name="Kale V."/>
            <person name="Holt S."/>
            <person name="Cochrane G."/>
            <person name="Meng A."/>
            <person name="Brown T."/>
            <person name="Cohen L."/>
        </authorList>
    </citation>
    <scope>NUCLEOTIDE SEQUENCE</scope>
    <source>
        <strain evidence="2">MM31A-1</strain>
    </source>
</reference>
<protein>
    <submittedName>
        <fullName evidence="2">Uncharacterized protein</fullName>
    </submittedName>
</protein>
<dbReference type="AlphaFoldDB" id="A0A7S3PYQ2"/>
<evidence type="ECO:0000256" key="1">
    <source>
        <dbReference type="SAM" id="MobiDB-lite"/>
    </source>
</evidence>